<accession>A0A6A5ZGL9</accession>
<dbReference type="AlphaFoldDB" id="A0A6A5ZGL9"/>
<gene>
    <name evidence="1" type="ORF">BDV96DRAFT_684910</name>
</gene>
<reference evidence="1" key="1">
    <citation type="journal article" date="2020" name="Stud. Mycol.">
        <title>101 Dothideomycetes genomes: a test case for predicting lifestyles and emergence of pathogens.</title>
        <authorList>
            <person name="Haridas S."/>
            <person name="Albert R."/>
            <person name="Binder M."/>
            <person name="Bloem J."/>
            <person name="Labutti K."/>
            <person name="Salamov A."/>
            <person name="Andreopoulos B."/>
            <person name="Baker S."/>
            <person name="Barry K."/>
            <person name="Bills G."/>
            <person name="Bluhm B."/>
            <person name="Cannon C."/>
            <person name="Castanera R."/>
            <person name="Culley D."/>
            <person name="Daum C."/>
            <person name="Ezra D."/>
            <person name="Gonzalez J."/>
            <person name="Henrissat B."/>
            <person name="Kuo A."/>
            <person name="Liang C."/>
            <person name="Lipzen A."/>
            <person name="Lutzoni F."/>
            <person name="Magnuson J."/>
            <person name="Mondo S."/>
            <person name="Nolan M."/>
            <person name="Ohm R."/>
            <person name="Pangilinan J."/>
            <person name="Park H.-J."/>
            <person name="Ramirez L."/>
            <person name="Alfaro M."/>
            <person name="Sun H."/>
            <person name="Tritt A."/>
            <person name="Yoshinaga Y."/>
            <person name="Zwiers L.-H."/>
            <person name="Turgeon B."/>
            <person name="Goodwin S."/>
            <person name="Spatafora J."/>
            <person name="Crous P."/>
            <person name="Grigoriev I."/>
        </authorList>
    </citation>
    <scope>NUCLEOTIDE SEQUENCE</scope>
    <source>
        <strain evidence="1">CBS 627.86</strain>
    </source>
</reference>
<proteinExistence type="predicted"/>
<protein>
    <submittedName>
        <fullName evidence="1">Uncharacterized protein</fullName>
    </submittedName>
</protein>
<evidence type="ECO:0000313" key="1">
    <source>
        <dbReference type="EMBL" id="KAF2118254.1"/>
    </source>
</evidence>
<name>A0A6A5ZGL9_9PLEO</name>
<sequence length="150" mass="15976">MAASPSSSVQSSKTGRGRFGDAVCLSARREKADGSALIRSNRKHPRFVLPRRYLREPPHGVVEDGQAWAGSEQVCPAFHMSKRGPLHIEGLATLLTGILHIAAVAILQQLPTKQFKAAMGAMGSCNVLAAHGYDGSSAADMLCLTPRVSR</sequence>
<keyword evidence="2" id="KW-1185">Reference proteome</keyword>
<evidence type="ECO:0000313" key="2">
    <source>
        <dbReference type="Proteomes" id="UP000799770"/>
    </source>
</evidence>
<organism evidence="1 2">
    <name type="scientific">Lophiotrema nucula</name>
    <dbReference type="NCBI Taxonomy" id="690887"/>
    <lineage>
        <taxon>Eukaryota</taxon>
        <taxon>Fungi</taxon>
        <taxon>Dikarya</taxon>
        <taxon>Ascomycota</taxon>
        <taxon>Pezizomycotina</taxon>
        <taxon>Dothideomycetes</taxon>
        <taxon>Pleosporomycetidae</taxon>
        <taxon>Pleosporales</taxon>
        <taxon>Lophiotremataceae</taxon>
        <taxon>Lophiotrema</taxon>
    </lineage>
</organism>
<dbReference type="EMBL" id="ML977317">
    <property type="protein sequence ID" value="KAF2118254.1"/>
    <property type="molecule type" value="Genomic_DNA"/>
</dbReference>
<dbReference type="Proteomes" id="UP000799770">
    <property type="component" value="Unassembled WGS sequence"/>
</dbReference>